<name>A0A316A3V5_SEDFL</name>
<comment type="caution">
    <text evidence="1">The sequence shown here is derived from an EMBL/GenBank/DDBJ whole genome shotgun (WGS) entry which is preliminary data.</text>
</comment>
<dbReference type="Gene3D" id="3.10.20.310">
    <property type="entry name" value="membrane protein fhac"/>
    <property type="match status" value="1"/>
</dbReference>
<keyword evidence="2" id="KW-1185">Reference proteome</keyword>
<dbReference type="RefSeq" id="WP_109615910.1">
    <property type="nucleotide sequence ID" value="NZ_QGDO01000001.1"/>
</dbReference>
<sequence>MNSLSFKSSKKIILLIILLFETLLGFAQDDSLKVYQTIRVRAYQSIVIGDSVYSFERDTVLEVPVDMEYSFDSLDVERTEQFLDSLKIKADQSRVGRQLYSWFFDRSNNKPAKVRDSRREEYWTAYEGKIIKDVEIIRLPPFGTSVDGYSRASVDRFEAWANKIHTLTRRHVVRNNLIVKKGEKVVAAKMYDSERLIRQLSFIKDARINLFPTQSEDSVSLQIVTKDQWAIIPVGSYGSTSRFDFGLRHGNIAGLGHRLTLEGVYRGDEPPNLGVDIEYEIVNIGGSFIRLEGDYESHADRELQGIRLEREFFSPLTKYAGGVGGRYELRRRALEIDTLGNRMDTEGTFADAWFGRAYKLSNEYNYRLITSVGFNRQNYTIRPAVEENLNYNYHNYDQYLANIGVSDRKFYVTSLVRGFGRTEDIPLGHLLQFTGGYENGEFEDRYYGAVTVASGQKNKKGGYYRAELNLGSFIDSARLDQGVINVELVHFSRLFRKGDWNFRYFINLNYLNGINRFESDSVILNRDVGLNNVRSRELFGKKRAVVEPEIVFFSPYQFYGFKIAFFGFWSVGTIAQNTSDSIFKSPRYHSLGFGLRTLNENLSINILELEIGYIPNDIPEQSKFSIRLSTSIPFEIKGFESRRPEIIPYR</sequence>
<evidence type="ECO:0000313" key="2">
    <source>
        <dbReference type="Proteomes" id="UP000245535"/>
    </source>
</evidence>
<accession>A0A316A3V5</accession>
<organism evidence="1 2">
    <name type="scientific">Sediminitomix flava</name>
    <dbReference type="NCBI Taxonomy" id="379075"/>
    <lineage>
        <taxon>Bacteria</taxon>
        <taxon>Pseudomonadati</taxon>
        <taxon>Bacteroidota</taxon>
        <taxon>Cytophagia</taxon>
        <taxon>Cytophagales</taxon>
        <taxon>Flammeovirgaceae</taxon>
        <taxon>Sediminitomix</taxon>
    </lineage>
</organism>
<gene>
    <name evidence="1" type="ORF">BC781_101776</name>
</gene>
<reference evidence="1 2" key="1">
    <citation type="submission" date="2018-03" db="EMBL/GenBank/DDBJ databases">
        <title>Genomic Encyclopedia of Archaeal and Bacterial Type Strains, Phase II (KMG-II): from individual species to whole genera.</title>
        <authorList>
            <person name="Goeker M."/>
        </authorList>
    </citation>
    <scope>NUCLEOTIDE SEQUENCE [LARGE SCALE GENOMIC DNA]</scope>
    <source>
        <strain evidence="1 2">DSM 28229</strain>
    </source>
</reference>
<dbReference type="AlphaFoldDB" id="A0A316A3V5"/>
<evidence type="ECO:0008006" key="3">
    <source>
        <dbReference type="Google" id="ProtNLM"/>
    </source>
</evidence>
<proteinExistence type="predicted"/>
<dbReference type="EMBL" id="QGDO01000001">
    <property type="protein sequence ID" value="PWJ44417.1"/>
    <property type="molecule type" value="Genomic_DNA"/>
</dbReference>
<dbReference type="Proteomes" id="UP000245535">
    <property type="component" value="Unassembled WGS sequence"/>
</dbReference>
<evidence type="ECO:0000313" key="1">
    <source>
        <dbReference type="EMBL" id="PWJ44417.1"/>
    </source>
</evidence>
<dbReference type="OrthoDB" id="609711at2"/>
<protein>
    <recommendedName>
        <fullName evidence="3">Outer membrane protein assembly factor BamA</fullName>
    </recommendedName>
</protein>